<reference evidence="8" key="1">
    <citation type="journal article" date="2019" name="Int. J. Syst. Evol. Microbiol.">
        <title>The Global Catalogue of Microorganisms (GCM) 10K type strain sequencing project: providing services to taxonomists for standard genome sequencing and annotation.</title>
        <authorList>
            <consortium name="The Broad Institute Genomics Platform"/>
            <consortium name="The Broad Institute Genome Sequencing Center for Infectious Disease"/>
            <person name="Wu L."/>
            <person name="Ma J."/>
        </authorList>
    </citation>
    <scope>NUCLEOTIDE SEQUENCE [LARGE SCALE GENOMIC DNA]</scope>
    <source>
        <strain evidence="8">CCUG 56698</strain>
    </source>
</reference>
<dbReference type="HAMAP" id="MF_00163">
    <property type="entry name" value="Pep_deformylase"/>
    <property type="match status" value="1"/>
</dbReference>
<evidence type="ECO:0000256" key="2">
    <source>
        <dbReference type="ARBA" id="ARBA00022723"/>
    </source>
</evidence>
<dbReference type="RefSeq" id="WP_380972048.1">
    <property type="nucleotide sequence ID" value="NZ_JBHTEF010000001.1"/>
</dbReference>
<dbReference type="Pfam" id="PF01327">
    <property type="entry name" value="Pep_deformylase"/>
    <property type="match status" value="1"/>
</dbReference>
<name>A0ABW2SKQ4_9ACTO</name>
<comment type="catalytic activity">
    <reaction evidence="6">
        <text>N-terminal N-formyl-L-methionyl-[peptide] + H2O = N-terminal L-methionyl-[peptide] + formate</text>
        <dbReference type="Rhea" id="RHEA:24420"/>
        <dbReference type="Rhea" id="RHEA-COMP:10639"/>
        <dbReference type="Rhea" id="RHEA-COMP:10640"/>
        <dbReference type="ChEBI" id="CHEBI:15377"/>
        <dbReference type="ChEBI" id="CHEBI:15740"/>
        <dbReference type="ChEBI" id="CHEBI:49298"/>
        <dbReference type="ChEBI" id="CHEBI:64731"/>
        <dbReference type="EC" id="3.5.1.88"/>
    </reaction>
</comment>
<keyword evidence="2 6" id="KW-0479">Metal-binding</keyword>
<evidence type="ECO:0000256" key="3">
    <source>
        <dbReference type="ARBA" id="ARBA00022801"/>
    </source>
</evidence>
<feature type="binding site" evidence="6">
    <location>
        <position position="142"/>
    </location>
    <ligand>
        <name>Fe cation</name>
        <dbReference type="ChEBI" id="CHEBI:24875"/>
    </ligand>
</feature>
<evidence type="ECO:0000256" key="5">
    <source>
        <dbReference type="ARBA" id="ARBA00023004"/>
    </source>
</evidence>
<evidence type="ECO:0000313" key="7">
    <source>
        <dbReference type="EMBL" id="MFC7580233.1"/>
    </source>
</evidence>
<gene>
    <name evidence="6" type="primary">def</name>
    <name evidence="7" type="ORF">ACFQWG_03220</name>
</gene>
<dbReference type="SUPFAM" id="SSF56420">
    <property type="entry name" value="Peptide deformylase"/>
    <property type="match status" value="1"/>
</dbReference>
<dbReference type="NCBIfam" id="NF001159">
    <property type="entry name" value="PRK00150.1-3"/>
    <property type="match status" value="1"/>
</dbReference>
<comment type="cofactor">
    <cofactor evidence="6">
        <name>Fe(2+)</name>
        <dbReference type="ChEBI" id="CHEBI:29033"/>
    </cofactor>
    <text evidence="6">Binds 1 Fe(2+) ion.</text>
</comment>
<sequence>MAILAIRITGDPVLHRPARPVSDFGPDLARLARDMRETMLAAPGVGLAGPQVGKDARIFVWRWTDVATGATHEGAVVNPALELAPLEPGAPDPAAESEGCLSVPGHKFPLRRSPRAILTGQDVTGAPLRVEARGWLARIFQHEFDHLDGSLYVDRLAEPWAARARAVVEEAGWGVPGLSWTPTAPGA</sequence>
<dbReference type="PRINTS" id="PR01576">
    <property type="entry name" value="PDEFORMYLASE"/>
</dbReference>
<keyword evidence="3 6" id="KW-0378">Hydrolase</keyword>
<comment type="similarity">
    <text evidence="1 6">Belongs to the polypeptide deformylase family.</text>
</comment>
<comment type="function">
    <text evidence="6">Removes the formyl group from the N-terminal Met of newly synthesized proteins. Requires at least a dipeptide for an efficient rate of reaction. N-terminal L-methionine is a prerequisite for activity but the enzyme has broad specificity at other positions.</text>
</comment>
<dbReference type="PIRSF" id="PIRSF004749">
    <property type="entry name" value="Pep_def"/>
    <property type="match status" value="1"/>
</dbReference>
<comment type="caution">
    <text evidence="7">The sequence shown here is derived from an EMBL/GenBank/DDBJ whole genome shotgun (WGS) entry which is preliminary data.</text>
</comment>
<keyword evidence="8" id="KW-1185">Reference proteome</keyword>
<keyword evidence="5 6" id="KW-0408">Iron</keyword>
<dbReference type="Proteomes" id="UP001596527">
    <property type="component" value="Unassembled WGS sequence"/>
</dbReference>
<organism evidence="7 8">
    <name type="scientific">Schaalia naturae</name>
    <dbReference type="NCBI Taxonomy" id="635203"/>
    <lineage>
        <taxon>Bacteria</taxon>
        <taxon>Bacillati</taxon>
        <taxon>Actinomycetota</taxon>
        <taxon>Actinomycetes</taxon>
        <taxon>Actinomycetales</taxon>
        <taxon>Actinomycetaceae</taxon>
        <taxon>Schaalia</taxon>
    </lineage>
</organism>
<evidence type="ECO:0000256" key="4">
    <source>
        <dbReference type="ARBA" id="ARBA00022917"/>
    </source>
</evidence>
<proteinExistence type="inferred from homology"/>
<dbReference type="EC" id="3.5.1.88" evidence="6"/>
<dbReference type="PANTHER" id="PTHR10458">
    <property type="entry name" value="PEPTIDE DEFORMYLASE"/>
    <property type="match status" value="1"/>
</dbReference>
<feature type="binding site" evidence="6">
    <location>
        <position position="146"/>
    </location>
    <ligand>
        <name>Fe cation</name>
        <dbReference type="ChEBI" id="CHEBI:24875"/>
    </ligand>
</feature>
<dbReference type="InterPro" id="IPR023635">
    <property type="entry name" value="Peptide_deformylase"/>
</dbReference>
<dbReference type="PANTHER" id="PTHR10458:SF2">
    <property type="entry name" value="PEPTIDE DEFORMYLASE, MITOCHONDRIAL"/>
    <property type="match status" value="1"/>
</dbReference>
<evidence type="ECO:0000256" key="1">
    <source>
        <dbReference type="ARBA" id="ARBA00010759"/>
    </source>
</evidence>
<protein>
    <recommendedName>
        <fullName evidence="6">Peptide deformylase</fullName>
        <shortName evidence="6">PDF</shortName>
        <ecNumber evidence="6">3.5.1.88</ecNumber>
    </recommendedName>
    <alternativeName>
        <fullName evidence="6">Polypeptide deformylase</fullName>
    </alternativeName>
</protein>
<evidence type="ECO:0000256" key="6">
    <source>
        <dbReference type="HAMAP-Rule" id="MF_00163"/>
    </source>
</evidence>
<dbReference type="Gene3D" id="3.90.45.10">
    <property type="entry name" value="Peptide deformylase"/>
    <property type="match status" value="1"/>
</dbReference>
<dbReference type="CDD" id="cd00487">
    <property type="entry name" value="Pep_deformylase"/>
    <property type="match status" value="1"/>
</dbReference>
<keyword evidence="4 6" id="KW-0648">Protein biosynthesis</keyword>
<feature type="binding site" evidence="6">
    <location>
        <position position="100"/>
    </location>
    <ligand>
        <name>Fe cation</name>
        <dbReference type="ChEBI" id="CHEBI:24875"/>
    </ligand>
</feature>
<dbReference type="EMBL" id="JBHTEF010000001">
    <property type="protein sequence ID" value="MFC7580233.1"/>
    <property type="molecule type" value="Genomic_DNA"/>
</dbReference>
<dbReference type="InterPro" id="IPR036821">
    <property type="entry name" value="Peptide_deformylase_sf"/>
</dbReference>
<evidence type="ECO:0000313" key="8">
    <source>
        <dbReference type="Proteomes" id="UP001596527"/>
    </source>
</evidence>
<feature type="active site" evidence="6">
    <location>
        <position position="143"/>
    </location>
</feature>
<accession>A0ABW2SKQ4</accession>